<dbReference type="PANTHER" id="PTHR42912">
    <property type="entry name" value="METHYLTRANSFERASE"/>
    <property type="match status" value="1"/>
</dbReference>
<evidence type="ECO:0000259" key="1">
    <source>
        <dbReference type="Pfam" id="PF08241"/>
    </source>
</evidence>
<reference evidence="2 3" key="1">
    <citation type="submission" date="2018-04" db="EMBL/GenBank/DDBJ databases">
        <title>Halococcoides cellulosivorans gen. nov., sp. nov., an extremely halophilic cellulose-utilizing haloarchaeon from hypersaline lakes.</title>
        <authorList>
            <person name="Sorokin D.Y."/>
            <person name="Toshchakov S.V."/>
            <person name="Samarov N.I."/>
            <person name="Korzhenkov A."/>
            <person name="Kublanov I.V."/>
        </authorList>
    </citation>
    <scope>NUCLEOTIDE SEQUENCE [LARGE SCALE GENOMIC DNA]</scope>
    <source>
        <strain evidence="2 3">HArcel1</strain>
    </source>
</reference>
<dbReference type="EMBL" id="CP028858">
    <property type="protein sequence ID" value="AWB28573.1"/>
    <property type="molecule type" value="Genomic_DNA"/>
</dbReference>
<dbReference type="SUPFAM" id="SSF53335">
    <property type="entry name" value="S-adenosyl-L-methionine-dependent methyltransferases"/>
    <property type="match status" value="1"/>
</dbReference>
<accession>A0A2R4X4E9</accession>
<proteinExistence type="predicted"/>
<name>A0A2R4X4E9_9EURY</name>
<dbReference type="Gene3D" id="3.40.50.150">
    <property type="entry name" value="Vaccinia Virus protein VP39"/>
    <property type="match status" value="1"/>
</dbReference>
<evidence type="ECO:0000313" key="3">
    <source>
        <dbReference type="Proteomes" id="UP000244727"/>
    </source>
</evidence>
<dbReference type="Pfam" id="PF08241">
    <property type="entry name" value="Methyltransf_11"/>
    <property type="match status" value="1"/>
</dbReference>
<dbReference type="PANTHER" id="PTHR42912:SF80">
    <property type="entry name" value="METHYLTRANSFERASE DOMAIN-CONTAINING PROTEIN"/>
    <property type="match status" value="1"/>
</dbReference>
<dbReference type="CDD" id="cd02440">
    <property type="entry name" value="AdoMet_MTases"/>
    <property type="match status" value="1"/>
</dbReference>
<dbReference type="Proteomes" id="UP000244727">
    <property type="component" value="Chromosome"/>
</dbReference>
<keyword evidence="2" id="KW-0489">Methyltransferase</keyword>
<dbReference type="InterPro" id="IPR050508">
    <property type="entry name" value="Methyltransf_Superfamily"/>
</dbReference>
<organism evidence="2 3">
    <name type="scientific">Halococcoides cellulosivorans</name>
    <dbReference type="NCBI Taxonomy" id="1679096"/>
    <lineage>
        <taxon>Archaea</taxon>
        <taxon>Methanobacteriati</taxon>
        <taxon>Methanobacteriota</taxon>
        <taxon>Stenosarchaea group</taxon>
        <taxon>Halobacteria</taxon>
        <taxon>Halobacteriales</taxon>
        <taxon>Haloarculaceae</taxon>
        <taxon>Halococcoides</taxon>
    </lineage>
</organism>
<dbReference type="GO" id="GO:0032259">
    <property type="term" value="P:methylation"/>
    <property type="evidence" value="ECO:0007669"/>
    <property type="project" value="UniProtKB-KW"/>
</dbReference>
<keyword evidence="3" id="KW-1185">Reference proteome</keyword>
<dbReference type="KEGG" id="harc:HARCEL1_00300"/>
<keyword evidence="2" id="KW-0808">Transferase</keyword>
<protein>
    <submittedName>
        <fullName evidence="2">SAM-dependent methyltransferase</fullName>
    </submittedName>
</protein>
<gene>
    <name evidence="2" type="ORF">HARCEL1_00300</name>
</gene>
<sequence>MVSKNPFDRRAAEYDAWFDTHAAVYRSELAALRRVAPSTIGRGLAIGVGTGRFAAPLRVSVGVDPSVAMLARARERGVRPLVGVAESLPVASDRFDTALVVTTVCFLDDLDRALAEAGRVLRPGATILVGHIDRESPLGRRYRERAAADSFYREAIFHSTANILDALEDAGFTEQATAQTLFEDADADGPDPVEAGHGEGSFVALAAQR</sequence>
<dbReference type="AlphaFoldDB" id="A0A2R4X4E9"/>
<dbReference type="InterPro" id="IPR029063">
    <property type="entry name" value="SAM-dependent_MTases_sf"/>
</dbReference>
<dbReference type="InterPro" id="IPR013216">
    <property type="entry name" value="Methyltransf_11"/>
</dbReference>
<feature type="domain" description="Methyltransferase type 11" evidence="1">
    <location>
        <begin position="44"/>
        <end position="128"/>
    </location>
</feature>
<evidence type="ECO:0000313" key="2">
    <source>
        <dbReference type="EMBL" id="AWB28573.1"/>
    </source>
</evidence>
<dbReference type="GO" id="GO:0008757">
    <property type="term" value="F:S-adenosylmethionine-dependent methyltransferase activity"/>
    <property type="evidence" value="ECO:0007669"/>
    <property type="project" value="InterPro"/>
</dbReference>